<proteinExistence type="predicted"/>
<feature type="domain" description="MRG" evidence="7">
    <location>
        <begin position="114"/>
        <end position="263"/>
    </location>
</feature>
<dbReference type="InterPro" id="IPR053820">
    <property type="entry name" value="MSL3_chromo-like"/>
</dbReference>
<evidence type="ECO:0000313" key="10">
    <source>
        <dbReference type="Proteomes" id="UP000007799"/>
    </source>
</evidence>
<dbReference type="InterPro" id="IPR026541">
    <property type="entry name" value="MRG_dom"/>
</dbReference>
<dbReference type="FunCoup" id="F2U8T7">
    <property type="interactions" value="1307"/>
</dbReference>
<dbReference type="GeneID" id="16075201"/>
<dbReference type="Pfam" id="PF05712">
    <property type="entry name" value="MRG"/>
    <property type="match status" value="1"/>
</dbReference>
<evidence type="ECO:0000259" key="8">
    <source>
        <dbReference type="Pfam" id="PF22732"/>
    </source>
</evidence>
<dbReference type="STRING" id="946362.F2U8T7"/>
<keyword evidence="2" id="KW-0156">Chromatin regulator</keyword>
<dbReference type="Proteomes" id="UP000007799">
    <property type="component" value="Unassembled WGS sequence"/>
</dbReference>
<dbReference type="InParanoid" id="F2U8T7"/>
<evidence type="ECO:0000256" key="4">
    <source>
        <dbReference type="ARBA" id="ARBA00023163"/>
    </source>
</evidence>
<evidence type="ECO:0000256" key="5">
    <source>
        <dbReference type="ARBA" id="ARBA00023242"/>
    </source>
</evidence>
<comment type="subcellular location">
    <subcellularLocation>
        <location evidence="1">Nucleus</location>
    </subcellularLocation>
</comment>
<dbReference type="RefSeq" id="XP_004994618.1">
    <property type="nucleotide sequence ID" value="XM_004994561.1"/>
</dbReference>
<keyword evidence="3" id="KW-0805">Transcription regulation</keyword>
<dbReference type="OrthoDB" id="124855at2759"/>
<name>F2U8T7_SALR5</name>
<dbReference type="Gene3D" id="2.30.30.140">
    <property type="match status" value="1"/>
</dbReference>
<sequence>MHVLQTLDTPEGTPIYKVHYQGWKKRYDEWVDVCRVLKSGPVTEEIRQRINATTLKRVARFKEQQRDKEPVKKRRSTGGRTSKRAKVQQPDSAIACSSEQEAPPANLDTNEGLDEVQVQVALPDDLKQKLVDDYDLIAAAKLHALPASPTVTEVLADFMSTIKTSSPQHPIAQQVTVGLKEYFRQALPNILLYAAERSQFDGIIANNADVDLCDHYGGVHLLRLFVKLPVLLAHTDMNYDSMQLALQTLKSLMRHLKRNTTRLVPILSQQQQQEHDA</sequence>
<protein>
    <submittedName>
        <fullName evidence="9">Uncharacterized protein</fullName>
    </submittedName>
</protein>
<reference evidence="9" key="1">
    <citation type="submission" date="2009-08" db="EMBL/GenBank/DDBJ databases">
        <title>Annotation of Salpingoeca rosetta.</title>
        <authorList>
            <consortium name="The Broad Institute Genome Sequencing Platform"/>
            <person name="Russ C."/>
            <person name="Cuomo C."/>
            <person name="Burger G."/>
            <person name="Gray M.W."/>
            <person name="Holland P.W.H."/>
            <person name="King N."/>
            <person name="Lang F.B.F."/>
            <person name="Roger A.J."/>
            <person name="Ruiz-Trillo I."/>
            <person name="Young S.K."/>
            <person name="Zeng Q."/>
            <person name="Gargeya S."/>
            <person name="Alvarado L."/>
            <person name="Berlin A."/>
            <person name="Chapman S.B."/>
            <person name="Chen Z."/>
            <person name="Freedman E."/>
            <person name="Gellesch M."/>
            <person name="Goldberg J."/>
            <person name="Griggs A."/>
            <person name="Gujja S."/>
            <person name="Heilman E."/>
            <person name="Heiman D."/>
            <person name="Howarth C."/>
            <person name="Mehta T."/>
            <person name="Neiman D."/>
            <person name="Pearson M."/>
            <person name="Roberts A."/>
            <person name="Saif S."/>
            <person name="Shea T."/>
            <person name="Shenoy N."/>
            <person name="Sisk P."/>
            <person name="Stolte C."/>
            <person name="Sykes S."/>
            <person name="White J."/>
            <person name="Yandava C."/>
            <person name="Haas B."/>
            <person name="Nusbaum C."/>
            <person name="Birren B."/>
        </authorList>
    </citation>
    <scope>NUCLEOTIDE SEQUENCE [LARGE SCALE GENOMIC DNA]</scope>
    <source>
        <strain evidence="9">ATCC 50818</strain>
    </source>
</reference>
<dbReference type="EMBL" id="GL832964">
    <property type="protein sequence ID" value="EGD72795.1"/>
    <property type="molecule type" value="Genomic_DNA"/>
</dbReference>
<dbReference type="Pfam" id="PF22732">
    <property type="entry name" value="MSL3_chromo-like"/>
    <property type="match status" value="1"/>
</dbReference>
<keyword evidence="10" id="KW-1185">Reference proteome</keyword>
<gene>
    <name evidence="9" type="ORF">PTSG_04522</name>
</gene>
<feature type="domain" description="MSL3 chromodomain-like" evidence="8">
    <location>
        <begin position="12"/>
        <end position="50"/>
    </location>
</feature>
<evidence type="ECO:0000259" key="7">
    <source>
        <dbReference type="Pfam" id="PF05712"/>
    </source>
</evidence>
<accession>F2U8T7</accession>
<keyword evidence="5" id="KW-0539">Nucleus</keyword>
<dbReference type="GO" id="GO:0006355">
    <property type="term" value="P:regulation of DNA-templated transcription"/>
    <property type="evidence" value="ECO:0007669"/>
    <property type="project" value="InterPro"/>
</dbReference>
<dbReference type="eggNOG" id="KOG3001">
    <property type="taxonomic scope" value="Eukaryota"/>
</dbReference>
<feature type="region of interest" description="Disordered" evidence="6">
    <location>
        <begin position="62"/>
        <end position="110"/>
    </location>
</feature>
<evidence type="ECO:0000256" key="2">
    <source>
        <dbReference type="ARBA" id="ARBA00022853"/>
    </source>
</evidence>
<feature type="compositionally biased region" description="Basic residues" evidence="6">
    <location>
        <begin position="71"/>
        <end position="86"/>
    </location>
</feature>
<dbReference type="InterPro" id="IPR038217">
    <property type="entry name" value="MRG_C_sf"/>
</dbReference>
<dbReference type="PANTHER" id="PTHR10880:SF15">
    <property type="entry name" value="MSL COMPLEX SUBUNIT 3"/>
    <property type="match status" value="1"/>
</dbReference>
<evidence type="ECO:0000256" key="3">
    <source>
        <dbReference type="ARBA" id="ARBA00023015"/>
    </source>
</evidence>
<feature type="compositionally biased region" description="Polar residues" evidence="6">
    <location>
        <begin position="89"/>
        <end position="100"/>
    </location>
</feature>
<keyword evidence="4" id="KW-0804">Transcription</keyword>
<dbReference type="InterPro" id="IPR008676">
    <property type="entry name" value="MRG"/>
</dbReference>
<dbReference type="GO" id="GO:0006325">
    <property type="term" value="P:chromatin organization"/>
    <property type="evidence" value="ECO:0007669"/>
    <property type="project" value="UniProtKB-KW"/>
</dbReference>
<organism evidence="10">
    <name type="scientific">Salpingoeca rosetta (strain ATCC 50818 / BSB-021)</name>
    <dbReference type="NCBI Taxonomy" id="946362"/>
    <lineage>
        <taxon>Eukaryota</taxon>
        <taxon>Choanoflagellata</taxon>
        <taxon>Craspedida</taxon>
        <taxon>Salpingoecidae</taxon>
        <taxon>Salpingoeca</taxon>
    </lineage>
</organism>
<dbReference type="PANTHER" id="PTHR10880">
    <property type="entry name" value="MORTALITY FACTOR 4-LIKE PROTEIN"/>
    <property type="match status" value="1"/>
</dbReference>
<dbReference type="AlphaFoldDB" id="F2U8T7"/>
<evidence type="ECO:0000256" key="6">
    <source>
        <dbReference type="SAM" id="MobiDB-lite"/>
    </source>
</evidence>
<dbReference type="GO" id="GO:0000123">
    <property type="term" value="C:histone acetyltransferase complex"/>
    <property type="evidence" value="ECO:0007669"/>
    <property type="project" value="TreeGrafter"/>
</dbReference>
<dbReference type="Gene3D" id="1.10.274.30">
    <property type="entry name" value="MRG domain"/>
    <property type="match status" value="1"/>
</dbReference>
<evidence type="ECO:0000256" key="1">
    <source>
        <dbReference type="ARBA" id="ARBA00004123"/>
    </source>
</evidence>
<dbReference type="KEGG" id="sre:PTSG_04522"/>
<dbReference type="GO" id="GO:0005634">
    <property type="term" value="C:nucleus"/>
    <property type="evidence" value="ECO:0007669"/>
    <property type="project" value="UniProtKB-SubCell"/>
</dbReference>
<evidence type="ECO:0000313" key="9">
    <source>
        <dbReference type="EMBL" id="EGD72795.1"/>
    </source>
</evidence>
<dbReference type="InterPro" id="IPR016197">
    <property type="entry name" value="Chromo-like_dom_sf"/>
</dbReference>
<dbReference type="SUPFAM" id="SSF54160">
    <property type="entry name" value="Chromo domain-like"/>
    <property type="match status" value="1"/>
</dbReference>
<dbReference type="PROSITE" id="PS51640">
    <property type="entry name" value="MRG"/>
    <property type="match status" value="1"/>
</dbReference>